<proteinExistence type="predicted"/>
<gene>
    <name evidence="1" type="ORF">Val02_22760</name>
</gene>
<dbReference type="InterPro" id="IPR016024">
    <property type="entry name" value="ARM-type_fold"/>
</dbReference>
<dbReference type="Proteomes" id="UP000619260">
    <property type="component" value="Unassembled WGS sequence"/>
</dbReference>
<reference evidence="1" key="1">
    <citation type="submission" date="2021-01" db="EMBL/GenBank/DDBJ databases">
        <title>Whole genome shotgun sequence of Virgisporangium aliadipatigenens NBRC 105644.</title>
        <authorList>
            <person name="Komaki H."/>
            <person name="Tamura T."/>
        </authorList>
    </citation>
    <scope>NUCLEOTIDE SEQUENCE</scope>
    <source>
        <strain evidence="1">NBRC 105644</strain>
    </source>
</reference>
<name>A0A8J3YK27_9ACTN</name>
<evidence type="ECO:0000313" key="1">
    <source>
        <dbReference type="EMBL" id="GIJ45390.1"/>
    </source>
</evidence>
<evidence type="ECO:0008006" key="3">
    <source>
        <dbReference type="Google" id="ProtNLM"/>
    </source>
</evidence>
<protein>
    <recommendedName>
        <fullName evidence="3">HEAT repeat domain-containing protein</fullName>
    </recommendedName>
</protein>
<dbReference type="InterPro" id="IPR011989">
    <property type="entry name" value="ARM-like"/>
</dbReference>
<dbReference type="Gene3D" id="1.25.10.10">
    <property type="entry name" value="Leucine-rich Repeat Variant"/>
    <property type="match status" value="1"/>
</dbReference>
<dbReference type="Pfam" id="PF13646">
    <property type="entry name" value="HEAT_2"/>
    <property type="match status" value="1"/>
</dbReference>
<dbReference type="SUPFAM" id="SSF48371">
    <property type="entry name" value="ARM repeat"/>
    <property type="match status" value="1"/>
</dbReference>
<dbReference type="RefSeq" id="WP_203898941.1">
    <property type="nucleotide sequence ID" value="NZ_BOPF01000007.1"/>
</dbReference>
<dbReference type="AlphaFoldDB" id="A0A8J3YK27"/>
<dbReference type="EMBL" id="BOPF01000007">
    <property type="protein sequence ID" value="GIJ45390.1"/>
    <property type="molecule type" value="Genomic_DNA"/>
</dbReference>
<comment type="caution">
    <text evidence="1">The sequence shown here is derived from an EMBL/GenBank/DDBJ whole genome shotgun (WGS) entry which is preliminary data.</text>
</comment>
<organism evidence="1 2">
    <name type="scientific">Virgisporangium aliadipatigenens</name>
    <dbReference type="NCBI Taxonomy" id="741659"/>
    <lineage>
        <taxon>Bacteria</taxon>
        <taxon>Bacillati</taxon>
        <taxon>Actinomycetota</taxon>
        <taxon>Actinomycetes</taxon>
        <taxon>Micromonosporales</taxon>
        <taxon>Micromonosporaceae</taxon>
        <taxon>Virgisporangium</taxon>
    </lineage>
</organism>
<evidence type="ECO:0000313" key="2">
    <source>
        <dbReference type="Proteomes" id="UP000619260"/>
    </source>
</evidence>
<sequence>MNPLFAAALADDDAGLSALVALHEQPTREVLDTAIALLGDADPAHRRLGARVLRELGPPAPGTGLRPFRDEVIPALRARLAVESDAAVLRWIISALGYQCAGAALDEVLAFAAHPDDGVRFGVAAAVPGLVDDDGITDDALDTLERLCADSDADTRWYAFHALAADGIAGVPAARVRAVAGRLLDDPDEGVRELAARHH</sequence>
<accession>A0A8J3YK27</accession>
<keyword evidence="2" id="KW-1185">Reference proteome</keyword>